<proteinExistence type="predicted"/>
<organism evidence="1">
    <name type="scientific">Arion vulgaris</name>
    <dbReference type="NCBI Taxonomy" id="1028688"/>
    <lineage>
        <taxon>Eukaryota</taxon>
        <taxon>Metazoa</taxon>
        <taxon>Spiralia</taxon>
        <taxon>Lophotrochozoa</taxon>
        <taxon>Mollusca</taxon>
        <taxon>Gastropoda</taxon>
        <taxon>Heterobranchia</taxon>
        <taxon>Euthyneura</taxon>
        <taxon>Panpulmonata</taxon>
        <taxon>Eupulmonata</taxon>
        <taxon>Stylommatophora</taxon>
        <taxon>Helicina</taxon>
        <taxon>Arionoidea</taxon>
        <taxon>Arionidae</taxon>
        <taxon>Arion</taxon>
    </lineage>
</organism>
<dbReference type="AlphaFoldDB" id="A0A0B6Y0Y4"/>
<name>A0A0B6Y0Y4_9EUPU</name>
<protein>
    <submittedName>
        <fullName evidence="1">Uncharacterized protein</fullName>
    </submittedName>
</protein>
<gene>
    <name evidence="1" type="primary">ORF6850</name>
</gene>
<dbReference type="EMBL" id="HACG01002345">
    <property type="protein sequence ID" value="CEK49210.1"/>
    <property type="molecule type" value="Transcribed_RNA"/>
</dbReference>
<reference evidence="1" key="1">
    <citation type="submission" date="2014-12" db="EMBL/GenBank/DDBJ databases">
        <title>Insight into the proteome of Arion vulgaris.</title>
        <authorList>
            <person name="Aradska J."/>
            <person name="Bulat T."/>
            <person name="Smidak R."/>
            <person name="Sarate P."/>
            <person name="Gangsoo J."/>
            <person name="Sialana F."/>
            <person name="Bilban M."/>
            <person name="Lubec G."/>
        </authorList>
    </citation>
    <scope>NUCLEOTIDE SEQUENCE</scope>
    <source>
        <tissue evidence="1">Skin</tissue>
    </source>
</reference>
<accession>A0A0B6Y0Y4</accession>
<evidence type="ECO:0000313" key="1">
    <source>
        <dbReference type="EMBL" id="CEK49210.1"/>
    </source>
</evidence>
<sequence length="53" mass="6302">MNMHIYSARCSSLHIFHLIASGQDFIQRQQTLKIKFGLILSYFKKEMEERLAE</sequence>